<evidence type="ECO:0000313" key="3">
    <source>
        <dbReference type="EMBL" id="WIM67776.1"/>
    </source>
</evidence>
<keyword evidence="4" id="KW-1185">Reference proteome</keyword>
<evidence type="ECO:0000256" key="1">
    <source>
        <dbReference type="SAM" id="Phobius"/>
    </source>
</evidence>
<evidence type="ECO:0000313" key="4">
    <source>
        <dbReference type="Proteomes" id="UP001225598"/>
    </source>
</evidence>
<accession>A0ABY8VFN5</accession>
<keyword evidence="1" id="KW-0472">Membrane</keyword>
<evidence type="ECO:0000259" key="2">
    <source>
        <dbReference type="Pfam" id="PF19124"/>
    </source>
</evidence>
<dbReference type="EMBL" id="CP126969">
    <property type="protein sequence ID" value="WIM67776.1"/>
    <property type="molecule type" value="Genomic_DNA"/>
</dbReference>
<reference evidence="3 4" key="1">
    <citation type="submission" date="2023-05" db="EMBL/GenBank/DDBJ databases">
        <title>Corynebacterium suedekumii sp. nov. and Corynebacterium breve sp. nov. isolated from raw cow's milk.</title>
        <authorList>
            <person name="Baer M.K."/>
            <person name="Mehl L."/>
            <person name="Hellmuth R."/>
            <person name="Marke G."/>
            <person name="Lipski A."/>
        </authorList>
    </citation>
    <scope>NUCLEOTIDE SEQUENCE [LARGE SCALE GENOMIC DNA]</scope>
    <source>
        <strain evidence="3 4">R4</strain>
    </source>
</reference>
<dbReference type="RefSeq" id="WP_284825101.1">
    <property type="nucleotide sequence ID" value="NZ_CP126969.1"/>
</dbReference>
<sequence length="281" mass="29754">MNRYLEAIAAALREQRMPRRQIDSIVAEHRSLIDDLLATDTNLTDELGAPEVYAAEVAAGIQRREPQLLGFVPVNLLGAFSRDSRRKMWDPQDPRVLQPHQLGIGWSINWGAVAVKLGLIQPDDIDHDVIASIPRPALRAAQAVPAVVTAAQGCMLVRRWRSLPDSVHTQWAMDGTPKGARCSKNALSLSLFVSAVATAAALIPAMRGDREDSLNAASLASVAAGITTGQLAGAVAEAGGDERAGNTALGVILGSLVASVAVITAPIFAGLRAVWRREGVA</sequence>
<name>A0ABY8VFN5_9CORY</name>
<organism evidence="3 4">
    <name type="scientific">Corynebacterium breve</name>
    <dbReference type="NCBI Taxonomy" id="3049799"/>
    <lineage>
        <taxon>Bacteria</taxon>
        <taxon>Bacillati</taxon>
        <taxon>Actinomycetota</taxon>
        <taxon>Actinomycetes</taxon>
        <taxon>Mycobacteriales</taxon>
        <taxon>Corynebacteriaceae</taxon>
        <taxon>Corynebacterium</taxon>
    </lineage>
</organism>
<proteinExistence type="predicted"/>
<protein>
    <submittedName>
        <fullName evidence="3">DUF5808 domain-containing protein</fullName>
    </submittedName>
</protein>
<feature type="transmembrane region" description="Helical" evidence="1">
    <location>
        <begin position="186"/>
        <end position="205"/>
    </location>
</feature>
<dbReference type="Proteomes" id="UP001225598">
    <property type="component" value="Chromosome"/>
</dbReference>
<feature type="domain" description="DUF5808" evidence="2">
    <location>
        <begin position="91"/>
        <end position="115"/>
    </location>
</feature>
<feature type="transmembrane region" description="Helical" evidence="1">
    <location>
        <begin position="248"/>
        <end position="271"/>
    </location>
</feature>
<keyword evidence="1" id="KW-0812">Transmembrane</keyword>
<keyword evidence="1" id="KW-1133">Transmembrane helix</keyword>
<dbReference type="InterPro" id="IPR043831">
    <property type="entry name" value="DUF5808"/>
</dbReference>
<gene>
    <name evidence="3" type="ORF">QP027_12010</name>
</gene>
<dbReference type="Pfam" id="PF19124">
    <property type="entry name" value="DUF5808"/>
    <property type="match status" value="1"/>
</dbReference>
<dbReference type="Pfam" id="PF22564">
    <property type="entry name" value="HAAS"/>
    <property type="match status" value="1"/>
</dbReference>